<dbReference type="EMBL" id="JRNN01000003">
    <property type="protein sequence ID" value="KGF37501.1"/>
    <property type="molecule type" value="Genomic_DNA"/>
</dbReference>
<keyword evidence="2 5" id="KW-0812">Transmembrane</keyword>
<keyword evidence="5" id="KW-1003">Cell membrane</keyword>
<name>A0A095ZSY1_9BACT</name>
<comment type="caution">
    <text evidence="5">Lacks conserved residue(s) required for the propagation of feature annotation.</text>
</comment>
<reference evidence="6 7" key="1">
    <citation type="submission" date="2014-07" db="EMBL/GenBank/DDBJ databases">
        <authorList>
            <person name="McCorrison J."/>
            <person name="Sanka R."/>
            <person name="Torralba M."/>
            <person name="Gillis M."/>
            <person name="Haft D.H."/>
            <person name="Methe B."/>
            <person name="Sutton G."/>
            <person name="Nelson K.E."/>
        </authorList>
    </citation>
    <scope>NUCLEOTIDE SEQUENCE [LARGE SCALE GENOMIC DNA]</scope>
    <source>
        <strain evidence="6 7">DNF00853</strain>
    </source>
</reference>
<dbReference type="NCBIfam" id="TIGR00945">
    <property type="entry name" value="tatC"/>
    <property type="match status" value="1"/>
</dbReference>
<protein>
    <recommendedName>
        <fullName evidence="5">Sec-independent protein translocase protein TatC</fullName>
    </recommendedName>
</protein>
<comment type="similarity">
    <text evidence="5">Belongs to the TatC family.</text>
</comment>
<comment type="subcellular location">
    <subcellularLocation>
        <location evidence="5">Cell membrane</location>
        <topology evidence="5">Multi-pass membrane protein</topology>
    </subcellularLocation>
    <subcellularLocation>
        <location evidence="1">Membrane</location>
        <topology evidence="1">Multi-pass membrane protein</topology>
    </subcellularLocation>
</comment>
<dbReference type="GO" id="GO:0065002">
    <property type="term" value="P:intracellular protein transmembrane transport"/>
    <property type="evidence" value="ECO:0007669"/>
    <property type="project" value="TreeGrafter"/>
</dbReference>
<feature type="transmembrane region" description="Helical" evidence="5">
    <location>
        <begin position="20"/>
        <end position="42"/>
    </location>
</feature>
<evidence type="ECO:0000256" key="5">
    <source>
        <dbReference type="HAMAP-Rule" id="MF_00902"/>
    </source>
</evidence>
<evidence type="ECO:0000256" key="1">
    <source>
        <dbReference type="ARBA" id="ARBA00004141"/>
    </source>
</evidence>
<keyword evidence="5" id="KW-0653">Protein transport</keyword>
<keyword evidence="4 5" id="KW-0472">Membrane</keyword>
<gene>
    <name evidence="5" type="primary">tatC</name>
    <name evidence="6" type="ORF">HMPREF2137_00245</name>
</gene>
<dbReference type="GO" id="GO:0033281">
    <property type="term" value="C:TAT protein transport complex"/>
    <property type="evidence" value="ECO:0007669"/>
    <property type="project" value="UniProtKB-UniRule"/>
</dbReference>
<evidence type="ECO:0000256" key="4">
    <source>
        <dbReference type="ARBA" id="ARBA00023136"/>
    </source>
</evidence>
<dbReference type="InterPro" id="IPR002033">
    <property type="entry name" value="TatC"/>
</dbReference>
<accession>A0A095ZSY1</accession>
<evidence type="ECO:0000256" key="3">
    <source>
        <dbReference type="ARBA" id="ARBA00022989"/>
    </source>
</evidence>
<feature type="transmembrane region" description="Helical" evidence="5">
    <location>
        <begin position="129"/>
        <end position="152"/>
    </location>
</feature>
<keyword evidence="5" id="KW-0813">Transport</keyword>
<dbReference type="AlphaFoldDB" id="A0A095ZSY1"/>
<dbReference type="GO" id="GO:0043953">
    <property type="term" value="P:protein transport by the Tat complex"/>
    <property type="evidence" value="ECO:0007669"/>
    <property type="project" value="UniProtKB-UniRule"/>
</dbReference>
<proteinExistence type="inferred from homology"/>
<comment type="caution">
    <text evidence="6">The sequence shown here is derived from an EMBL/GenBank/DDBJ whole genome shotgun (WGS) entry which is preliminary data.</text>
</comment>
<comment type="subunit">
    <text evidence="5">Forms a complex with TatA.</text>
</comment>
<evidence type="ECO:0000256" key="2">
    <source>
        <dbReference type="ARBA" id="ARBA00022692"/>
    </source>
</evidence>
<dbReference type="PRINTS" id="PR01840">
    <property type="entry name" value="TATCFAMILY"/>
</dbReference>
<dbReference type="PANTHER" id="PTHR30371:SF0">
    <property type="entry name" value="SEC-INDEPENDENT PROTEIN TRANSLOCASE PROTEIN TATC, CHLOROPLASTIC-RELATED"/>
    <property type="match status" value="1"/>
</dbReference>
<keyword evidence="5" id="KW-0811">Translocation</keyword>
<dbReference type="HAMAP" id="MF_00902">
    <property type="entry name" value="TatC"/>
    <property type="match status" value="1"/>
</dbReference>
<feature type="transmembrane region" description="Helical" evidence="5">
    <location>
        <begin position="89"/>
        <end position="109"/>
    </location>
</feature>
<evidence type="ECO:0000313" key="7">
    <source>
        <dbReference type="Proteomes" id="UP000029556"/>
    </source>
</evidence>
<feature type="transmembrane region" description="Helical" evidence="5">
    <location>
        <begin position="211"/>
        <end position="242"/>
    </location>
</feature>
<dbReference type="PANTHER" id="PTHR30371">
    <property type="entry name" value="SEC-INDEPENDENT PROTEIN TRANSLOCASE PROTEIN TATC"/>
    <property type="match status" value="1"/>
</dbReference>
<dbReference type="GO" id="GO:0009977">
    <property type="term" value="F:proton motive force dependent protein transmembrane transporter activity"/>
    <property type="evidence" value="ECO:0007669"/>
    <property type="project" value="TreeGrafter"/>
</dbReference>
<feature type="transmembrane region" description="Helical" evidence="5">
    <location>
        <begin position="173"/>
        <end position="199"/>
    </location>
</feature>
<comment type="function">
    <text evidence="5">Part of the twin-arginine translocation (Tat) system that transports large folded proteins containing a characteristic twin-arginine motif in their signal peptide across membranes.</text>
</comment>
<dbReference type="Proteomes" id="UP000029556">
    <property type="component" value="Unassembled WGS sequence"/>
</dbReference>
<evidence type="ECO:0000313" key="6">
    <source>
        <dbReference type="EMBL" id="KGF37501.1"/>
    </source>
</evidence>
<organism evidence="6 7">
    <name type="scientific">Hoylesella buccalis DNF00853</name>
    <dbReference type="NCBI Taxonomy" id="1401074"/>
    <lineage>
        <taxon>Bacteria</taxon>
        <taxon>Pseudomonadati</taxon>
        <taxon>Bacteroidota</taxon>
        <taxon>Bacteroidia</taxon>
        <taxon>Bacteroidales</taxon>
        <taxon>Prevotellaceae</taxon>
        <taxon>Hoylesella</taxon>
    </lineage>
</organism>
<keyword evidence="3 5" id="KW-1133">Transmembrane helix</keyword>
<dbReference type="Pfam" id="PF00902">
    <property type="entry name" value="TatC"/>
    <property type="match status" value="1"/>
</dbReference>
<sequence>MEGFMMEEDLELTFWEHLDVLRGTLIRIIAVALICGIAAFMFKEEIFNIVLAPKDCHFVTYRLLGVEPFNIQLVNIGLTEQFMIHMKTALCFGVLCASPYILYVLYKFIAPALYQREQRYALKIVGSGYVMFIIGILVNYYLIFPLTVRFLGTYQVSDEVQTMLSLESYMDTMLMMSLVFGIVFEIPVISWLLAIFGLLRAEWMSRYRRQAIVVILILAAIVTPTADIFTLLIVSLPIWMLYEVSIVIVRMTNIGDSKQAEEAVPSTEEEDND</sequence>